<dbReference type="GO" id="GO:0004519">
    <property type="term" value="F:endonuclease activity"/>
    <property type="evidence" value="ECO:0007669"/>
    <property type="project" value="UniProtKB-KW"/>
</dbReference>
<evidence type="ECO:0000256" key="11">
    <source>
        <dbReference type="SAM" id="Phobius"/>
    </source>
</evidence>
<keyword evidence="8" id="KW-0548">Nucleotidyltransferase</keyword>
<keyword evidence="11" id="KW-0812">Transmembrane</keyword>
<keyword evidence="11" id="KW-1133">Transmembrane helix</keyword>
<dbReference type="GO" id="GO:0003887">
    <property type="term" value="F:DNA-directed DNA polymerase activity"/>
    <property type="evidence" value="ECO:0007669"/>
    <property type="project" value="UniProtKB-KW"/>
</dbReference>
<keyword evidence="15" id="KW-1185">Reference proteome</keyword>
<dbReference type="GO" id="GO:0046872">
    <property type="term" value="F:metal ion binding"/>
    <property type="evidence" value="ECO:0007669"/>
    <property type="project" value="UniProtKB-KW"/>
</dbReference>
<keyword evidence="6" id="KW-0229">DNA integration</keyword>
<dbReference type="Pfam" id="PF25597">
    <property type="entry name" value="SH3_retrovirus"/>
    <property type="match status" value="1"/>
</dbReference>
<evidence type="ECO:0000259" key="12">
    <source>
        <dbReference type="Pfam" id="PF07727"/>
    </source>
</evidence>
<keyword evidence="10" id="KW-0511">Multifunctional enzyme</keyword>
<feature type="domain" description="Retroviral polymerase SH3-like" evidence="13">
    <location>
        <begin position="164"/>
        <end position="221"/>
    </location>
</feature>
<dbReference type="InterPro" id="IPR057670">
    <property type="entry name" value="SH3_retrovirus"/>
</dbReference>
<dbReference type="PANTHER" id="PTHR42648:SF11">
    <property type="entry name" value="TRANSPOSON TY4-P GAG-POL POLYPROTEIN"/>
    <property type="match status" value="1"/>
</dbReference>
<keyword evidence="7" id="KW-0695">RNA-directed DNA polymerase</keyword>
<reference evidence="14 15" key="1">
    <citation type="submission" date="2024-02" db="EMBL/GenBank/DDBJ databases">
        <title>High-quality chromosome-scale genome assembly of Pensacola bahiagrass (Paspalum notatum Flugge var. saurae).</title>
        <authorList>
            <person name="Vega J.M."/>
            <person name="Podio M."/>
            <person name="Orjuela J."/>
            <person name="Siena L.A."/>
            <person name="Pessino S.C."/>
            <person name="Combes M.C."/>
            <person name="Mariac C."/>
            <person name="Albertini E."/>
            <person name="Pupilli F."/>
            <person name="Ortiz J.P.A."/>
            <person name="Leblanc O."/>
        </authorList>
    </citation>
    <scope>NUCLEOTIDE SEQUENCE [LARGE SCALE GENOMIC DNA]</scope>
    <source>
        <strain evidence="14">R1</strain>
        <tissue evidence="14">Leaf</tissue>
    </source>
</reference>
<dbReference type="GO" id="GO:0003964">
    <property type="term" value="F:RNA-directed DNA polymerase activity"/>
    <property type="evidence" value="ECO:0007669"/>
    <property type="project" value="UniProtKB-KW"/>
</dbReference>
<proteinExistence type="predicted"/>
<feature type="transmembrane region" description="Helical" evidence="11">
    <location>
        <begin position="75"/>
        <end position="95"/>
    </location>
</feature>
<evidence type="ECO:0000256" key="9">
    <source>
        <dbReference type="ARBA" id="ARBA00023172"/>
    </source>
</evidence>
<feature type="transmembrane region" description="Helical" evidence="11">
    <location>
        <begin position="107"/>
        <end position="127"/>
    </location>
</feature>
<evidence type="ECO:0000256" key="7">
    <source>
        <dbReference type="ARBA" id="ARBA00022918"/>
    </source>
</evidence>
<dbReference type="GO" id="GO:0015074">
    <property type="term" value="P:DNA integration"/>
    <property type="evidence" value="ECO:0007669"/>
    <property type="project" value="UniProtKB-KW"/>
</dbReference>
<name>A0AAQ3U633_PASNO</name>
<dbReference type="PANTHER" id="PTHR42648">
    <property type="entry name" value="TRANSPOSASE, PUTATIVE-RELATED"/>
    <property type="match status" value="1"/>
</dbReference>
<protein>
    <recommendedName>
        <fullName evidence="16">Reverse transcriptase Ty1/copia-type domain-containing protein</fullName>
    </recommendedName>
</protein>
<dbReference type="InterPro" id="IPR039537">
    <property type="entry name" value="Retrotran_Ty1/copia-like"/>
</dbReference>
<accession>A0AAQ3U633</accession>
<organism evidence="14 15">
    <name type="scientific">Paspalum notatum var. saurae</name>
    <dbReference type="NCBI Taxonomy" id="547442"/>
    <lineage>
        <taxon>Eukaryota</taxon>
        <taxon>Viridiplantae</taxon>
        <taxon>Streptophyta</taxon>
        <taxon>Embryophyta</taxon>
        <taxon>Tracheophyta</taxon>
        <taxon>Spermatophyta</taxon>
        <taxon>Magnoliopsida</taxon>
        <taxon>Liliopsida</taxon>
        <taxon>Poales</taxon>
        <taxon>Poaceae</taxon>
        <taxon>PACMAD clade</taxon>
        <taxon>Panicoideae</taxon>
        <taxon>Andropogonodae</taxon>
        <taxon>Paspaleae</taxon>
        <taxon>Paspalinae</taxon>
        <taxon>Paspalum</taxon>
    </lineage>
</organism>
<evidence type="ECO:0000256" key="4">
    <source>
        <dbReference type="ARBA" id="ARBA00022801"/>
    </source>
</evidence>
<evidence type="ECO:0008006" key="16">
    <source>
        <dbReference type="Google" id="ProtNLM"/>
    </source>
</evidence>
<keyword evidence="5" id="KW-0460">Magnesium</keyword>
<evidence type="ECO:0000256" key="5">
    <source>
        <dbReference type="ARBA" id="ARBA00022842"/>
    </source>
</evidence>
<evidence type="ECO:0000256" key="6">
    <source>
        <dbReference type="ARBA" id="ARBA00022908"/>
    </source>
</evidence>
<dbReference type="GO" id="GO:0006310">
    <property type="term" value="P:DNA recombination"/>
    <property type="evidence" value="ECO:0007669"/>
    <property type="project" value="UniProtKB-KW"/>
</dbReference>
<keyword evidence="9" id="KW-0233">DNA recombination</keyword>
<dbReference type="AlphaFoldDB" id="A0AAQ3U633"/>
<dbReference type="Proteomes" id="UP001341281">
    <property type="component" value="Chromosome 07"/>
</dbReference>
<dbReference type="InterPro" id="IPR013103">
    <property type="entry name" value="RVT_2"/>
</dbReference>
<evidence type="ECO:0000256" key="1">
    <source>
        <dbReference type="ARBA" id="ARBA00022722"/>
    </source>
</evidence>
<keyword evidence="11" id="KW-0472">Membrane</keyword>
<dbReference type="EMBL" id="CP144751">
    <property type="protein sequence ID" value="WVZ83717.1"/>
    <property type="molecule type" value="Genomic_DNA"/>
</dbReference>
<dbReference type="InterPro" id="IPR043502">
    <property type="entry name" value="DNA/RNA_pol_sf"/>
</dbReference>
<keyword evidence="3" id="KW-0255">Endonuclease</keyword>
<keyword evidence="2" id="KW-0479">Metal-binding</keyword>
<evidence type="ECO:0000313" key="14">
    <source>
        <dbReference type="EMBL" id="WVZ83717.1"/>
    </source>
</evidence>
<dbReference type="SUPFAM" id="SSF56672">
    <property type="entry name" value="DNA/RNA polymerases"/>
    <property type="match status" value="1"/>
</dbReference>
<dbReference type="Pfam" id="PF07727">
    <property type="entry name" value="RVT_2"/>
    <property type="match status" value="1"/>
</dbReference>
<feature type="domain" description="Reverse transcriptase Ty1/copia-type" evidence="12">
    <location>
        <begin position="236"/>
        <end position="402"/>
    </location>
</feature>
<keyword evidence="1" id="KW-0540">Nuclease</keyword>
<keyword evidence="8" id="KW-0808">Transferase</keyword>
<evidence type="ECO:0000256" key="10">
    <source>
        <dbReference type="ARBA" id="ARBA00023268"/>
    </source>
</evidence>
<dbReference type="GO" id="GO:0016787">
    <property type="term" value="F:hydrolase activity"/>
    <property type="evidence" value="ECO:0007669"/>
    <property type="project" value="UniProtKB-KW"/>
</dbReference>
<sequence length="403" mass="45422">MLMLLRRLAASSPSGTVSAMTMPSVSGHESLAQCQGCRLGKQIQLPYNSSESVSERPFDLVHSDVNTFPLLFVRFFLRKVLLLSFLALALMLRTVLLNASIIISLRLLVLLCLLLLFPLIFGLRLFLLSHLINIQPSSTLHGGIPLEHICGKAPDYSDLRLFGCVCYVLVAPCERTKLTAQSVEYVFLGYSAEHKGYHCWDPVGRRMRISRDVVFDESQWQLAMAEEIAALERMGTWDLVPTPSHVRRITYKWVYEVKTRSDGSLERYKARLEHGRDYDETFAPVAHMTTVHALLAVVSIREWSISQLDVKNAFLNSELREEVYMQPLPGYSVPEGMVCRLRCSLYGLKQAPHAWFQRFASVVIAAGFSASAHDPALFVHTSSRGHTLFLLYVDDMIITGDDP</sequence>
<evidence type="ECO:0000259" key="13">
    <source>
        <dbReference type="Pfam" id="PF25597"/>
    </source>
</evidence>
<evidence type="ECO:0000256" key="2">
    <source>
        <dbReference type="ARBA" id="ARBA00022723"/>
    </source>
</evidence>
<evidence type="ECO:0000256" key="8">
    <source>
        <dbReference type="ARBA" id="ARBA00022932"/>
    </source>
</evidence>
<keyword evidence="4" id="KW-0378">Hydrolase</keyword>
<gene>
    <name evidence="14" type="ORF">U9M48_030837</name>
</gene>
<evidence type="ECO:0000313" key="15">
    <source>
        <dbReference type="Proteomes" id="UP001341281"/>
    </source>
</evidence>
<evidence type="ECO:0000256" key="3">
    <source>
        <dbReference type="ARBA" id="ARBA00022759"/>
    </source>
</evidence>
<keyword evidence="8" id="KW-0239">DNA-directed DNA polymerase</keyword>